<dbReference type="InterPro" id="IPR036388">
    <property type="entry name" value="WH-like_DNA-bd_sf"/>
</dbReference>
<evidence type="ECO:0000256" key="1">
    <source>
        <dbReference type="SAM" id="MobiDB-lite"/>
    </source>
</evidence>
<dbReference type="Pfam" id="PF09339">
    <property type="entry name" value="HTH_IclR"/>
    <property type="match status" value="1"/>
</dbReference>
<evidence type="ECO:0000313" key="3">
    <source>
        <dbReference type="EMBL" id="MEJ2888595.1"/>
    </source>
</evidence>
<feature type="domain" description="HTH iclR-type" evidence="2">
    <location>
        <begin position="22"/>
        <end position="68"/>
    </location>
</feature>
<evidence type="ECO:0000259" key="2">
    <source>
        <dbReference type="Pfam" id="PF09339"/>
    </source>
</evidence>
<dbReference type="Gene3D" id="1.10.10.10">
    <property type="entry name" value="Winged helix-like DNA-binding domain superfamily/Winged helix DNA-binding domain"/>
    <property type="match status" value="1"/>
</dbReference>
<dbReference type="PANTHER" id="PTHR30136">
    <property type="entry name" value="HELIX-TURN-HELIX TRANSCRIPTIONAL REGULATOR, ICLR FAMILY"/>
    <property type="match status" value="1"/>
</dbReference>
<comment type="caution">
    <text evidence="3">The sequence shown here is derived from an EMBL/GenBank/DDBJ whole genome shotgun (WGS) entry which is preliminary data.</text>
</comment>
<feature type="compositionally biased region" description="Pro residues" evidence="1">
    <location>
        <begin position="187"/>
        <end position="200"/>
    </location>
</feature>
<organism evidence="3 4">
    <name type="scientific">Actinomycetospora aeridis</name>
    <dbReference type="NCBI Taxonomy" id="3129231"/>
    <lineage>
        <taxon>Bacteria</taxon>
        <taxon>Bacillati</taxon>
        <taxon>Actinomycetota</taxon>
        <taxon>Actinomycetes</taxon>
        <taxon>Pseudonocardiales</taxon>
        <taxon>Pseudonocardiaceae</taxon>
        <taxon>Actinomycetospora</taxon>
    </lineage>
</organism>
<gene>
    <name evidence="3" type="ORF">WCD41_19205</name>
</gene>
<proteinExistence type="predicted"/>
<dbReference type="RefSeq" id="WP_337715303.1">
    <property type="nucleotide sequence ID" value="NZ_JBBEGL010000005.1"/>
</dbReference>
<sequence>MTAARHSRGVGGGRSLKTAAEALAALRFLGAAEDGVTAEALATELGKSAATARYLLNTLCQEGFALRDRRTGTFRLQENPPWGDAWGDAEAPHALGPSELPELTTAPIAFLERARVRRRAHAADREAYVRDCSCHGAPTAPDGQVAAGTAISPSARHGAAHAEELTGVLHDVAATAPRGWRVSASDLPPPLPADPVPPGH</sequence>
<dbReference type="SUPFAM" id="SSF46785">
    <property type="entry name" value="Winged helix' DNA-binding domain"/>
    <property type="match status" value="1"/>
</dbReference>
<reference evidence="3 4" key="1">
    <citation type="submission" date="2024-03" db="EMBL/GenBank/DDBJ databases">
        <title>Actinomycetospora sp. OC33-EN06, a novel actinomycete isolated from wild orchid (Aerides multiflora).</title>
        <authorList>
            <person name="Suriyachadkun C."/>
        </authorList>
    </citation>
    <scope>NUCLEOTIDE SEQUENCE [LARGE SCALE GENOMIC DNA]</scope>
    <source>
        <strain evidence="3 4">OC33-EN06</strain>
    </source>
</reference>
<dbReference type="InterPro" id="IPR036390">
    <property type="entry name" value="WH_DNA-bd_sf"/>
</dbReference>
<feature type="region of interest" description="Disordered" evidence="1">
    <location>
        <begin position="180"/>
        <end position="200"/>
    </location>
</feature>
<evidence type="ECO:0000313" key="4">
    <source>
        <dbReference type="Proteomes" id="UP001370100"/>
    </source>
</evidence>
<name>A0ABU8N861_9PSEU</name>
<dbReference type="PANTHER" id="PTHR30136:SF35">
    <property type="entry name" value="HTH-TYPE TRANSCRIPTIONAL REGULATOR RV1719"/>
    <property type="match status" value="1"/>
</dbReference>
<dbReference type="InterPro" id="IPR005471">
    <property type="entry name" value="Tscrpt_reg_IclR_N"/>
</dbReference>
<accession>A0ABU8N861</accession>
<dbReference type="EMBL" id="JBBEGL010000005">
    <property type="protein sequence ID" value="MEJ2888595.1"/>
    <property type="molecule type" value="Genomic_DNA"/>
</dbReference>
<dbReference type="Proteomes" id="UP001370100">
    <property type="component" value="Unassembled WGS sequence"/>
</dbReference>
<dbReference type="InterPro" id="IPR050707">
    <property type="entry name" value="HTH_MetabolicPath_Reg"/>
</dbReference>
<keyword evidence="4" id="KW-1185">Reference proteome</keyword>
<protein>
    <submittedName>
        <fullName evidence="3">Helix-turn-helix domain-containing protein</fullName>
    </submittedName>
</protein>